<dbReference type="Gene3D" id="3.40.50.2000">
    <property type="entry name" value="Glycogen Phosphorylase B"/>
    <property type="match status" value="2"/>
</dbReference>
<organism evidence="2">
    <name type="scientific">Aeromonas hydrophila</name>
    <dbReference type="NCBI Taxonomy" id="644"/>
    <lineage>
        <taxon>Bacteria</taxon>
        <taxon>Pseudomonadati</taxon>
        <taxon>Pseudomonadota</taxon>
        <taxon>Gammaproteobacteria</taxon>
        <taxon>Aeromonadales</taxon>
        <taxon>Aeromonadaceae</taxon>
        <taxon>Aeromonas</taxon>
    </lineage>
</organism>
<dbReference type="Pfam" id="PF00534">
    <property type="entry name" value="Glycos_transf_1"/>
    <property type="match status" value="1"/>
</dbReference>
<gene>
    <name evidence="2" type="primary">gt3</name>
</gene>
<protein>
    <submittedName>
        <fullName evidence="2">Putative glycosyltransferase</fullName>
    </submittedName>
</protein>
<evidence type="ECO:0000259" key="1">
    <source>
        <dbReference type="Pfam" id="PF00534"/>
    </source>
</evidence>
<dbReference type="GO" id="GO:0016757">
    <property type="term" value="F:glycosyltransferase activity"/>
    <property type="evidence" value="ECO:0007669"/>
    <property type="project" value="InterPro"/>
</dbReference>
<accession>A0A346ACJ7</accession>
<dbReference type="EMBL" id="MH449679">
    <property type="protein sequence ID" value="AXL04959.1"/>
    <property type="molecule type" value="Genomic_DNA"/>
</dbReference>
<evidence type="ECO:0000313" key="2">
    <source>
        <dbReference type="EMBL" id="AXL04959.1"/>
    </source>
</evidence>
<sequence length="396" mass="44625">MKKIIAFVGETFDVYEGVAYTSPTSIAFLQDCVGRENVYVCSPIQEVTQLRGGYSTSVSINQFYPAPNYRSTKEFLIKAIFKPVFYRRFKEVADAVIDRHQGELFWIRTPSIGSIFFGLRALAAGQTVLHHMCADASNTWRDSKYSIFEKGIGFLVSRFLRYKLRQLCKHPNTINLCTGNVLEEFSKRVAPSNTYQFVDVMVKPPAYEPVINYKPRALRVLFVGRVVADKGIFDLLDVAKRLGQGCHFTIAGGGPELEQAKIYSMKLGLGEQVVFTGQLPHSDLAPLYDQHDVVVVPSNNYYEGFPRVIMEAWSHHKPVVVANVGGIRAFVKHEQNGLVFTPGNQTQLYEALLRLVDDRALYNLLSSGAVLMAKKSLQQYWLADVKRILKLHGVDQ</sequence>
<reference evidence="2" key="1">
    <citation type="submission" date="2018-06" db="EMBL/GenBank/DDBJ databases">
        <title>Genetic diversity of the Aeromonas Hydrophila O antigens and development of a suspension array for serotype detection.</title>
        <authorList>
            <person name="Cao H."/>
            <person name="Liu B."/>
        </authorList>
    </citation>
    <scope>NUCLEOTIDE SEQUENCE</scope>
    <source>
        <strain evidence="2">G5183</strain>
    </source>
</reference>
<dbReference type="AlphaFoldDB" id="A0A346ACJ7"/>
<proteinExistence type="predicted"/>
<dbReference type="CDD" id="cd03801">
    <property type="entry name" value="GT4_PimA-like"/>
    <property type="match status" value="1"/>
</dbReference>
<keyword evidence="2" id="KW-0808">Transferase</keyword>
<dbReference type="InterPro" id="IPR001296">
    <property type="entry name" value="Glyco_trans_1"/>
</dbReference>
<feature type="domain" description="Glycosyl transferase family 1" evidence="1">
    <location>
        <begin position="219"/>
        <end position="363"/>
    </location>
</feature>
<dbReference type="PANTHER" id="PTHR45947">
    <property type="entry name" value="SULFOQUINOVOSYL TRANSFERASE SQD2"/>
    <property type="match status" value="1"/>
</dbReference>
<dbReference type="PANTHER" id="PTHR45947:SF3">
    <property type="entry name" value="SULFOQUINOVOSYL TRANSFERASE SQD2"/>
    <property type="match status" value="1"/>
</dbReference>
<dbReference type="SUPFAM" id="SSF53756">
    <property type="entry name" value="UDP-Glycosyltransferase/glycogen phosphorylase"/>
    <property type="match status" value="1"/>
</dbReference>
<dbReference type="InterPro" id="IPR050194">
    <property type="entry name" value="Glycosyltransferase_grp1"/>
</dbReference>
<name>A0A346ACJ7_AERHY</name>